<evidence type="ECO:0000313" key="3">
    <source>
        <dbReference type="Proteomes" id="UP000184330"/>
    </source>
</evidence>
<dbReference type="EMBL" id="FJOG01000005">
    <property type="protein sequence ID" value="CZR54615.1"/>
    <property type="molecule type" value="Genomic_DNA"/>
</dbReference>
<keyword evidence="1" id="KW-0732">Signal</keyword>
<gene>
    <name evidence="2" type="ORF">PAC_04499</name>
</gene>
<feature type="signal peptide" evidence="1">
    <location>
        <begin position="1"/>
        <end position="21"/>
    </location>
</feature>
<name>A0A1L7WPB6_9HELO</name>
<sequence length="168" mass="18761">MTFMAALYLLTGLLSTAIASGQVDVFNCNNLGTGCIEKYNLPLDYFYCSCDQNGSSPHLADFYTRDYYHGYQWRGFGPYGTCINLPSLWDRNGGSMKAETLPPTVCCLYTDLNCNTIGHDWTQVNGTGSVGDFIYPYEDGVRSFQCSLWFDESSLCTDQYPILMATVV</sequence>
<accession>A0A1L7WPB6</accession>
<proteinExistence type="predicted"/>
<feature type="chain" id="PRO_5012453862" evidence="1">
    <location>
        <begin position="22"/>
        <end position="168"/>
    </location>
</feature>
<evidence type="ECO:0000313" key="2">
    <source>
        <dbReference type="EMBL" id="CZR54615.1"/>
    </source>
</evidence>
<dbReference type="Proteomes" id="UP000184330">
    <property type="component" value="Unassembled WGS sequence"/>
</dbReference>
<evidence type="ECO:0000256" key="1">
    <source>
        <dbReference type="SAM" id="SignalP"/>
    </source>
</evidence>
<organism evidence="2 3">
    <name type="scientific">Phialocephala subalpina</name>
    <dbReference type="NCBI Taxonomy" id="576137"/>
    <lineage>
        <taxon>Eukaryota</taxon>
        <taxon>Fungi</taxon>
        <taxon>Dikarya</taxon>
        <taxon>Ascomycota</taxon>
        <taxon>Pezizomycotina</taxon>
        <taxon>Leotiomycetes</taxon>
        <taxon>Helotiales</taxon>
        <taxon>Mollisiaceae</taxon>
        <taxon>Phialocephala</taxon>
        <taxon>Phialocephala fortinii species complex</taxon>
    </lineage>
</organism>
<dbReference type="AlphaFoldDB" id="A0A1L7WPB6"/>
<keyword evidence="3" id="KW-1185">Reference proteome</keyword>
<protein>
    <submittedName>
        <fullName evidence="2">Uncharacterized protein</fullName>
    </submittedName>
</protein>
<dbReference type="OrthoDB" id="3463022at2759"/>
<reference evidence="2 3" key="1">
    <citation type="submission" date="2016-03" db="EMBL/GenBank/DDBJ databases">
        <authorList>
            <person name="Ploux O."/>
        </authorList>
    </citation>
    <scope>NUCLEOTIDE SEQUENCE [LARGE SCALE GENOMIC DNA]</scope>
    <source>
        <strain evidence="2 3">UAMH 11012</strain>
    </source>
</reference>